<dbReference type="SUPFAM" id="SSF69572">
    <property type="entry name" value="Activating enzymes of the ubiquitin-like proteins"/>
    <property type="match status" value="1"/>
</dbReference>
<evidence type="ECO:0000256" key="7">
    <source>
        <dbReference type="ARBA" id="ARBA00029897"/>
    </source>
</evidence>
<dbReference type="Pfam" id="PF16420">
    <property type="entry name" value="ATG7_N"/>
    <property type="match status" value="2"/>
</dbReference>
<dbReference type="GO" id="GO:0006995">
    <property type="term" value="P:cellular response to nitrogen starvation"/>
    <property type="evidence" value="ECO:0007669"/>
    <property type="project" value="TreeGrafter"/>
</dbReference>
<dbReference type="GO" id="GO:0034727">
    <property type="term" value="P:piecemeal microautophagy of the nucleus"/>
    <property type="evidence" value="ECO:0007669"/>
    <property type="project" value="TreeGrafter"/>
</dbReference>
<dbReference type="eggNOG" id="KOG2337">
    <property type="taxonomic scope" value="Eukaryota"/>
</dbReference>
<evidence type="ECO:0000256" key="9">
    <source>
        <dbReference type="ARBA" id="ARBA00032823"/>
    </source>
</evidence>
<dbReference type="AlphaFoldDB" id="A0A177WIG0"/>
<dbReference type="InterPro" id="IPR042523">
    <property type="entry name" value="Atg7_N_2"/>
</dbReference>
<evidence type="ECO:0000313" key="13">
    <source>
        <dbReference type="Proteomes" id="UP000077115"/>
    </source>
</evidence>
<sequence length="563" mass="61832">MSKILQYEPFQSAVDATFWHTLGSNKINLYKLDDASVPIQGFYSSGGAYYHINSSHSDALPSRLCVSSTSFSKIQRQPDSRSCIVPGVLKNTNTIEDFKSVDKNSLIKTVSLEIWQDILSGAAVADPTLLNKFLLLTFADLKKYKFYYWFAFPALLPTEPIVLDGPARSLVESYGSEMAKNPGWPLRNFLALVSYRWKLSKVTVVCYRESSKRRDDISASIVLDVTLTTFPDEPKCAGWEKGINGKPMPRVADLAALMDPSRLAETAVDLNLKLMRWRILPELNLEAISQKKCLLLGAGTLGCYVARLLLAWGVRNITLVDNGKISFSNPVRQPLFKFNDCLDGGGSKAIMAAAALKEIFPGVNSVGVELSIPMPGHSIQTAHAITKDIKKLEELVQSHDAIFLLTDSREGRWLPTLLGASMGKSLTDRTLDQQCTVTRPGLSSIASALAVELLSSISNHPHGPWANATNQPSDPGASILGAMPHQIRGHLGQFNNILVVGHAYDKCPACSKSILDEYAKNGHSFLLKGLASPEYLEEVSGLKDLKHEHVDIEWDDDEGSLDM</sequence>
<dbReference type="STRING" id="403673.A0A177WIG0"/>
<keyword evidence="4" id="KW-0813">Transport</keyword>
<dbReference type="InterPro" id="IPR042522">
    <property type="entry name" value="Atg7_N_1"/>
</dbReference>
<dbReference type="FunFam" id="3.40.140.70:FF:000001">
    <property type="entry name" value="Ubiquitin-like modifier-activating enzyme atg7"/>
    <property type="match status" value="1"/>
</dbReference>
<proteinExistence type="inferred from homology"/>
<gene>
    <name evidence="12" type="ORF">BDEG_23307</name>
</gene>
<dbReference type="GO" id="GO:0019778">
    <property type="term" value="F:Atg12 activating enzyme activity"/>
    <property type="evidence" value="ECO:0007669"/>
    <property type="project" value="TreeGrafter"/>
</dbReference>
<accession>A0A177WIG0</accession>
<evidence type="ECO:0000256" key="3">
    <source>
        <dbReference type="ARBA" id="ARBA00018730"/>
    </source>
</evidence>
<keyword evidence="5" id="KW-0653">Protein transport</keyword>
<feature type="domain" description="THIF-type NAD/FAD binding fold" evidence="10">
    <location>
        <begin position="275"/>
        <end position="424"/>
    </location>
</feature>
<dbReference type="OrthoDB" id="338614at2759"/>
<dbReference type="Gene3D" id="3.40.140.100">
    <property type="entry name" value="Ubiquitin-like modifier-activating enzyme ATG7 C-terminal domain"/>
    <property type="match status" value="1"/>
</dbReference>
<feature type="domain" description="Ubiquitin-like modifier-activating enzyme Atg7 N-terminal" evidence="11">
    <location>
        <begin position="5"/>
        <end position="163"/>
    </location>
</feature>
<evidence type="ECO:0000313" key="12">
    <source>
        <dbReference type="EMBL" id="OAJ39464.1"/>
    </source>
</evidence>
<evidence type="ECO:0000256" key="2">
    <source>
        <dbReference type="ARBA" id="ARBA00017647"/>
    </source>
</evidence>
<dbReference type="GO" id="GO:0015031">
    <property type="term" value="P:protein transport"/>
    <property type="evidence" value="ECO:0007669"/>
    <property type="project" value="UniProtKB-KW"/>
</dbReference>
<dbReference type="EMBL" id="DS022303">
    <property type="protein sequence ID" value="OAJ39464.1"/>
    <property type="molecule type" value="Genomic_DNA"/>
</dbReference>
<dbReference type="InterPro" id="IPR000594">
    <property type="entry name" value="ThiF_NAD_FAD-bd"/>
</dbReference>
<name>A0A177WIG0_BATDL</name>
<evidence type="ECO:0000259" key="11">
    <source>
        <dbReference type="Pfam" id="PF16420"/>
    </source>
</evidence>
<evidence type="ECO:0000256" key="8">
    <source>
        <dbReference type="ARBA" id="ARBA00030242"/>
    </source>
</evidence>
<dbReference type="Pfam" id="PF00899">
    <property type="entry name" value="ThiF"/>
    <property type="match status" value="1"/>
</dbReference>
<protein>
    <recommendedName>
        <fullName evidence="2">Ubiquitin-like modifier-activating enzyme ATG7</fullName>
    </recommendedName>
    <alternativeName>
        <fullName evidence="7 9">ATG12-activating enzyme E1 ATG7</fullName>
    </alternativeName>
    <alternativeName>
        <fullName evidence="8">Autophagy-related protein 7</fullName>
    </alternativeName>
    <alternativeName>
        <fullName evidence="3">Ubiquitin-like modifier-activating enzyme atg7</fullName>
    </alternativeName>
</protein>
<dbReference type="Gene3D" id="3.40.50.720">
    <property type="entry name" value="NAD(P)-binding Rossmann-like Domain"/>
    <property type="match status" value="2"/>
</dbReference>
<dbReference type="Gene3D" id="3.40.140.70">
    <property type="entry name" value="Ubiquitin-like modifier-activating enzyme ATG7 N-terminal domain"/>
    <property type="match status" value="1"/>
</dbReference>
<keyword evidence="6" id="KW-0072">Autophagy</keyword>
<dbReference type="Proteomes" id="UP000077115">
    <property type="component" value="Unassembled WGS sequence"/>
</dbReference>
<dbReference type="VEuPathDB" id="FungiDB:BDEG_23307"/>
<comment type="similarity">
    <text evidence="1">Belongs to the ATG7 family.</text>
</comment>
<evidence type="ECO:0000256" key="5">
    <source>
        <dbReference type="ARBA" id="ARBA00022927"/>
    </source>
</evidence>
<feature type="domain" description="Ubiquitin-like modifier-activating enzyme Atg7 N-terminal" evidence="11">
    <location>
        <begin position="176"/>
        <end position="258"/>
    </location>
</feature>
<reference evidence="12 13" key="2">
    <citation type="submission" date="2016-05" db="EMBL/GenBank/DDBJ databases">
        <title>Lineage-specific infection strategies underlie the spectrum of fungal disease in amphibians.</title>
        <authorList>
            <person name="Cuomo C.A."/>
            <person name="Farrer R.A."/>
            <person name="James T."/>
            <person name="Longcore J."/>
            <person name="Birren B."/>
        </authorList>
    </citation>
    <scope>NUCLEOTIDE SEQUENCE [LARGE SCALE GENOMIC DNA]</scope>
    <source>
        <strain evidence="12 13">JEL423</strain>
    </source>
</reference>
<dbReference type="GO" id="GO:0032446">
    <property type="term" value="P:protein modification by small protein conjugation"/>
    <property type="evidence" value="ECO:0007669"/>
    <property type="project" value="TreeGrafter"/>
</dbReference>
<dbReference type="PANTHER" id="PTHR10953:SF3">
    <property type="entry name" value="UBIQUITIN-LIKE MODIFIER-ACTIVATING ENZYME ATG7"/>
    <property type="match status" value="1"/>
</dbReference>
<evidence type="ECO:0000256" key="1">
    <source>
        <dbReference type="ARBA" id="ARBA00010931"/>
    </source>
</evidence>
<organism evidence="12 13">
    <name type="scientific">Batrachochytrium dendrobatidis (strain JEL423)</name>
    <dbReference type="NCBI Taxonomy" id="403673"/>
    <lineage>
        <taxon>Eukaryota</taxon>
        <taxon>Fungi</taxon>
        <taxon>Fungi incertae sedis</taxon>
        <taxon>Chytridiomycota</taxon>
        <taxon>Chytridiomycota incertae sedis</taxon>
        <taxon>Chytridiomycetes</taxon>
        <taxon>Rhizophydiales</taxon>
        <taxon>Rhizophydiales incertae sedis</taxon>
        <taxon>Batrachochytrium</taxon>
    </lineage>
</organism>
<dbReference type="GO" id="GO:0000422">
    <property type="term" value="P:autophagy of mitochondrion"/>
    <property type="evidence" value="ECO:0007669"/>
    <property type="project" value="TreeGrafter"/>
</dbReference>
<dbReference type="GO" id="GO:0019779">
    <property type="term" value="F:Atg8 activating enzyme activity"/>
    <property type="evidence" value="ECO:0007669"/>
    <property type="project" value="TreeGrafter"/>
</dbReference>
<dbReference type="InterPro" id="IPR035985">
    <property type="entry name" value="Ubiquitin-activating_enz"/>
</dbReference>
<dbReference type="GO" id="GO:0000407">
    <property type="term" value="C:phagophore assembly site"/>
    <property type="evidence" value="ECO:0007669"/>
    <property type="project" value="TreeGrafter"/>
</dbReference>
<evidence type="ECO:0000256" key="6">
    <source>
        <dbReference type="ARBA" id="ARBA00023006"/>
    </source>
</evidence>
<reference evidence="12 13" key="1">
    <citation type="submission" date="2006-10" db="EMBL/GenBank/DDBJ databases">
        <title>The Genome Sequence of Batrachochytrium dendrobatidis JEL423.</title>
        <authorList>
            <consortium name="The Broad Institute Genome Sequencing Platform"/>
            <person name="Birren B."/>
            <person name="Lander E."/>
            <person name="Galagan J."/>
            <person name="Cuomo C."/>
            <person name="Devon K."/>
            <person name="Jaffe D."/>
            <person name="Butler J."/>
            <person name="Alvarez P."/>
            <person name="Gnerre S."/>
            <person name="Grabherr M."/>
            <person name="Kleber M."/>
            <person name="Mauceli E."/>
            <person name="Brockman W."/>
            <person name="Young S."/>
            <person name="LaButti K."/>
            <person name="Sykes S."/>
            <person name="DeCaprio D."/>
            <person name="Crawford M."/>
            <person name="Koehrsen M."/>
            <person name="Engels R."/>
            <person name="Montgomery P."/>
            <person name="Pearson M."/>
            <person name="Howarth C."/>
            <person name="Larson L."/>
            <person name="White J."/>
            <person name="O'Leary S."/>
            <person name="Kodira C."/>
            <person name="Zeng Q."/>
            <person name="Yandava C."/>
            <person name="Alvarado L."/>
            <person name="Longcore J."/>
            <person name="James T."/>
        </authorList>
    </citation>
    <scope>NUCLEOTIDE SEQUENCE [LARGE SCALE GENOMIC DNA]</scope>
    <source>
        <strain evidence="12 13">JEL423</strain>
    </source>
</reference>
<evidence type="ECO:0000259" key="10">
    <source>
        <dbReference type="Pfam" id="PF00899"/>
    </source>
</evidence>
<dbReference type="PANTHER" id="PTHR10953">
    <property type="entry name" value="UBIQUITIN-ACTIVATING ENZYME E1"/>
    <property type="match status" value="1"/>
</dbReference>
<evidence type="ECO:0000256" key="4">
    <source>
        <dbReference type="ARBA" id="ARBA00022448"/>
    </source>
</evidence>
<dbReference type="InterPro" id="IPR032197">
    <property type="entry name" value="Atg7_N"/>
</dbReference>
<dbReference type="InterPro" id="IPR045886">
    <property type="entry name" value="ThiF/MoeB/HesA"/>
</dbReference>
<dbReference type="GO" id="GO:0000045">
    <property type="term" value="P:autophagosome assembly"/>
    <property type="evidence" value="ECO:0007669"/>
    <property type="project" value="TreeGrafter"/>
</dbReference>